<reference evidence="6" key="1">
    <citation type="journal article" date="2022" name="G3 (Bethesda)">
        <title>High quality genome of the basidiomycete yeast Dioszegia hungarica PDD-24b-2 isolated from cloud water.</title>
        <authorList>
            <person name="Jarrige D."/>
            <person name="Haridas S."/>
            <person name="Bleykasten-Grosshans C."/>
            <person name="Joly M."/>
            <person name="Nadalig T."/>
            <person name="Sancelme M."/>
            <person name="Vuilleumier S."/>
            <person name="Grigoriev I.V."/>
            <person name="Amato P."/>
            <person name="Bringel F."/>
        </authorList>
    </citation>
    <scope>NUCLEOTIDE SEQUENCE</scope>
    <source>
        <strain evidence="6">PDD-24b-2</strain>
    </source>
</reference>
<dbReference type="AlphaFoldDB" id="A0AA38LT22"/>
<dbReference type="EMBL" id="JAKWFO010000008">
    <property type="protein sequence ID" value="KAI9634320.1"/>
    <property type="molecule type" value="Genomic_DNA"/>
</dbReference>
<dbReference type="PANTHER" id="PTHR13256:SF16">
    <property type="entry name" value="ALPHA_BETA-TUBULIN-N-ACETYLTRANSFERASE 9"/>
    <property type="match status" value="1"/>
</dbReference>
<sequence>MRLNENTVICGDKVILVPYRSVLIILKTYHDWMKSPELLELTASEPLSLEEEYDMQRKWHTDEDKLTFILLARSSNLPSSSHSLLNPSQLPSCRMIGDVNMFLPDGPTGDGECEIMIAAPSDRGKGFAGEALRLFLAYATSSLSMRPQQLIARIGRSNAPSIKLFESLGFGVSKVVEVFDEVELRWGHEPDQAESTAVTDELGYSIPEGIIGVYDPRDGTA</sequence>
<comment type="similarity">
    <text evidence="1">Belongs to the acetyltransferase family. GNAT subfamily.</text>
</comment>
<evidence type="ECO:0000256" key="1">
    <source>
        <dbReference type="ARBA" id="ARBA00009342"/>
    </source>
</evidence>
<dbReference type="InterPro" id="IPR016181">
    <property type="entry name" value="Acyl_CoA_acyltransferase"/>
</dbReference>
<dbReference type="GeneID" id="77724986"/>
<feature type="domain" description="N-acetyltransferase" evidence="5">
    <location>
        <begin position="27"/>
        <end position="170"/>
    </location>
</feature>
<dbReference type="Gene3D" id="3.40.630.30">
    <property type="match status" value="1"/>
</dbReference>
<dbReference type="PANTHER" id="PTHR13256">
    <property type="entry name" value="N-ACETYLTRANSFERASE 9"/>
    <property type="match status" value="1"/>
</dbReference>
<keyword evidence="3" id="KW-0012">Acyltransferase</keyword>
<dbReference type="RefSeq" id="XP_052944097.1">
    <property type="nucleotide sequence ID" value="XM_053085785.1"/>
</dbReference>
<accession>A0AA38LT22</accession>
<dbReference type="Pfam" id="PF13302">
    <property type="entry name" value="Acetyltransf_3"/>
    <property type="match status" value="1"/>
</dbReference>
<name>A0AA38LT22_9TREE</name>
<evidence type="ECO:0000256" key="4">
    <source>
        <dbReference type="ARBA" id="ARBA00069551"/>
    </source>
</evidence>
<dbReference type="InterPro" id="IPR000182">
    <property type="entry name" value="GNAT_dom"/>
</dbReference>
<evidence type="ECO:0000256" key="3">
    <source>
        <dbReference type="ARBA" id="ARBA00023315"/>
    </source>
</evidence>
<dbReference type="GO" id="GO:0008080">
    <property type="term" value="F:N-acetyltransferase activity"/>
    <property type="evidence" value="ECO:0007669"/>
    <property type="project" value="InterPro"/>
</dbReference>
<evidence type="ECO:0000259" key="5">
    <source>
        <dbReference type="Pfam" id="PF13302"/>
    </source>
</evidence>
<evidence type="ECO:0000256" key="2">
    <source>
        <dbReference type="ARBA" id="ARBA00022679"/>
    </source>
</evidence>
<dbReference type="InterPro" id="IPR039135">
    <property type="entry name" value="NAT9-like"/>
</dbReference>
<protein>
    <recommendedName>
        <fullName evidence="4">N-acetyltransferase 9-like protein</fullName>
    </recommendedName>
</protein>
<gene>
    <name evidence="6" type="ORF">MKK02DRAFT_17429</name>
</gene>
<keyword evidence="7" id="KW-1185">Reference proteome</keyword>
<evidence type="ECO:0000313" key="6">
    <source>
        <dbReference type="EMBL" id="KAI9634320.1"/>
    </source>
</evidence>
<dbReference type="Proteomes" id="UP001164286">
    <property type="component" value="Unassembled WGS sequence"/>
</dbReference>
<organism evidence="6 7">
    <name type="scientific">Dioszegia hungarica</name>
    <dbReference type="NCBI Taxonomy" id="4972"/>
    <lineage>
        <taxon>Eukaryota</taxon>
        <taxon>Fungi</taxon>
        <taxon>Dikarya</taxon>
        <taxon>Basidiomycota</taxon>
        <taxon>Agaricomycotina</taxon>
        <taxon>Tremellomycetes</taxon>
        <taxon>Tremellales</taxon>
        <taxon>Bulleribasidiaceae</taxon>
        <taxon>Dioszegia</taxon>
    </lineage>
</organism>
<dbReference type="FunFam" id="3.40.630.30:FF:000248">
    <property type="entry name" value="N-acetyltransferase 9-like protein"/>
    <property type="match status" value="1"/>
</dbReference>
<comment type="caution">
    <text evidence="6">The sequence shown here is derived from an EMBL/GenBank/DDBJ whole genome shotgun (WGS) entry which is preliminary data.</text>
</comment>
<proteinExistence type="inferred from homology"/>
<keyword evidence="2" id="KW-0808">Transferase</keyword>
<dbReference type="SUPFAM" id="SSF55729">
    <property type="entry name" value="Acyl-CoA N-acyltransferases (Nat)"/>
    <property type="match status" value="1"/>
</dbReference>
<evidence type="ECO:0000313" key="7">
    <source>
        <dbReference type="Proteomes" id="UP001164286"/>
    </source>
</evidence>